<evidence type="ECO:0000313" key="3">
    <source>
        <dbReference type="Proteomes" id="UP000256661"/>
    </source>
</evidence>
<gene>
    <name evidence="2" type="ORF">DFJ69_5780</name>
</gene>
<dbReference type="RefSeq" id="WP_116025424.1">
    <property type="nucleotide sequence ID" value="NZ_QTTT01000001.1"/>
</dbReference>
<keyword evidence="3" id="KW-1185">Reference proteome</keyword>
<sequence>MTPYLIATAAITVAIIWALVVIAVCAVIISARPRPIPPALEQDLVDDEFDRITADWSGR</sequence>
<keyword evidence="1" id="KW-0472">Membrane</keyword>
<organism evidence="2 3">
    <name type="scientific">Thermomonospora umbrina</name>
    <dbReference type="NCBI Taxonomy" id="111806"/>
    <lineage>
        <taxon>Bacteria</taxon>
        <taxon>Bacillati</taxon>
        <taxon>Actinomycetota</taxon>
        <taxon>Actinomycetes</taxon>
        <taxon>Streptosporangiales</taxon>
        <taxon>Thermomonosporaceae</taxon>
        <taxon>Thermomonospora</taxon>
    </lineage>
</organism>
<reference evidence="2 3" key="1">
    <citation type="submission" date="2018-08" db="EMBL/GenBank/DDBJ databases">
        <title>Sequencing the genomes of 1000 actinobacteria strains.</title>
        <authorList>
            <person name="Klenk H.-P."/>
        </authorList>
    </citation>
    <scope>NUCLEOTIDE SEQUENCE [LARGE SCALE GENOMIC DNA]</scope>
    <source>
        <strain evidence="2 3">DSM 43927</strain>
    </source>
</reference>
<dbReference type="Proteomes" id="UP000256661">
    <property type="component" value="Unassembled WGS sequence"/>
</dbReference>
<protein>
    <submittedName>
        <fullName evidence="2">Uncharacterized protein</fullName>
    </submittedName>
</protein>
<dbReference type="EMBL" id="QTTT01000001">
    <property type="protein sequence ID" value="REF00252.1"/>
    <property type="molecule type" value="Genomic_DNA"/>
</dbReference>
<comment type="caution">
    <text evidence="2">The sequence shown here is derived from an EMBL/GenBank/DDBJ whole genome shotgun (WGS) entry which is preliminary data.</text>
</comment>
<evidence type="ECO:0000256" key="1">
    <source>
        <dbReference type="SAM" id="Phobius"/>
    </source>
</evidence>
<keyword evidence="1" id="KW-0812">Transmembrane</keyword>
<evidence type="ECO:0000313" key="2">
    <source>
        <dbReference type="EMBL" id="REF00252.1"/>
    </source>
</evidence>
<proteinExistence type="predicted"/>
<accession>A0A3D9T916</accession>
<name>A0A3D9T916_9ACTN</name>
<keyword evidence="1" id="KW-1133">Transmembrane helix</keyword>
<dbReference type="AlphaFoldDB" id="A0A3D9T916"/>
<feature type="transmembrane region" description="Helical" evidence="1">
    <location>
        <begin position="6"/>
        <end position="29"/>
    </location>
</feature>